<evidence type="ECO:0000256" key="1">
    <source>
        <dbReference type="PIRSR" id="PIRSR611757-1"/>
    </source>
</evidence>
<protein>
    <submittedName>
        <fullName evidence="4">Lytic murein transglycosylase B</fullName>
    </submittedName>
</protein>
<comment type="caution">
    <text evidence="4">The sequence shown here is derived from an EMBL/GenBank/DDBJ whole genome shotgun (WGS) entry which is preliminary data.</text>
</comment>
<gene>
    <name evidence="4" type="primary">mltB</name>
    <name evidence="4" type="ORF">FLL46_19965</name>
</gene>
<dbReference type="PANTHER" id="PTHR30163:SF9">
    <property type="entry name" value="MEMBRANE-BOUND LYTIC MUREIN TRANSGLYCOSYLASE B"/>
    <property type="match status" value="1"/>
</dbReference>
<dbReference type="NCBIfam" id="TIGR02282">
    <property type="entry name" value="MltB"/>
    <property type="match status" value="1"/>
</dbReference>
<evidence type="ECO:0000313" key="4">
    <source>
        <dbReference type="EMBL" id="TQV85443.1"/>
    </source>
</evidence>
<evidence type="ECO:0000259" key="3">
    <source>
        <dbReference type="Pfam" id="PF13406"/>
    </source>
</evidence>
<dbReference type="OrthoDB" id="9772911at2"/>
<feature type="active site" evidence="1">
    <location>
        <position position="140"/>
    </location>
</feature>
<dbReference type="CDD" id="cd13399">
    <property type="entry name" value="Slt35-like"/>
    <property type="match status" value="1"/>
</dbReference>
<evidence type="ECO:0000313" key="5">
    <source>
        <dbReference type="Proteomes" id="UP000315439"/>
    </source>
</evidence>
<dbReference type="GO" id="GO:0008933">
    <property type="term" value="F:peptidoglycan lytic transglycosylase activity"/>
    <property type="evidence" value="ECO:0007669"/>
    <property type="project" value="TreeGrafter"/>
</dbReference>
<feature type="domain" description="Transglycosylase SLT" evidence="3">
    <location>
        <begin position="44"/>
        <end position="336"/>
    </location>
</feature>
<organism evidence="4 5">
    <name type="scientific">Aliikangiella coralliicola</name>
    <dbReference type="NCBI Taxonomy" id="2592383"/>
    <lineage>
        <taxon>Bacteria</taxon>
        <taxon>Pseudomonadati</taxon>
        <taxon>Pseudomonadota</taxon>
        <taxon>Gammaproteobacteria</taxon>
        <taxon>Oceanospirillales</taxon>
        <taxon>Pleioneaceae</taxon>
        <taxon>Aliikangiella</taxon>
    </lineage>
</organism>
<proteinExistence type="predicted"/>
<feature type="signal peptide" evidence="2">
    <location>
        <begin position="1"/>
        <end position="32"/>
    </location>
</feature>
<keyword evidence="2" id="KW-0732">Signal</keyword>
<dbReference type="Pfam" id="PF13406">
    <property type="entry name" value="SLT_2"/>
    <property type="match status" value="1"/>
</dbReference>
<dbReference type="GO" id="GO:0009253">
    <property type="term" value="P:peptidoglycan catabolic process"/>
    <property type="evidence" value="ECO:0007669"/>
    <property type="project" value="TreeGrafter"/>
</dbReference>
<reference evidence="4 5" key="1">
    <citation type="submission" date="2019-07" db="EMBL/GenBank/DDBJ databases">
        <title>Draft genome for Aliikangiella sp. M105.</title>
        <authorList>
            <person name="Wang G."/>
        </authorList>
    </citation>
    <scope>NUCLEOTIDE SEQUENCE [LARGE SCALE GENOMIC DNA]</scope>
    <source>
        <strain evidence="4 5">M105</strain>
    </source>
</reference>
<feature type="chain" id="PRO_5021885852" evidence="2">
    <location>
        <begin position="33"/>
        <end position="355"/>
    </location>
</feature>
<dbReference type="InterPro" id="IPR011757">
    <property type="entry name" value="Lytic_transglycosylase_MltB"/>
</dbReference>
<keyword evidence="5" id="KW-1185">Reference proteome</keyword>
<dbReference type="EMBL" id="VIKS01000012">
    <property type="protein sequence ID" value="TQV85443.1"/>
    <property type="molecule type" value="Genomic_DNA"/>
</dbReference>
<dbReference type="Gene3D" id="1.10.530.10">
    <property type="match status" value="1"/>
</dbReference>
<dbReference type="PANTHER" id="PTHR30163">
    <property type="entry name" value="MEMBRANE-BOUND LYTIC MUREIN TRANSGLYCOSYLASE B"/>
    <property type="match status" value="1"/>
</dbReference>
<dbReference type="InterPro" id="IPR031304">
    <property type="entry name" value="SLT_2"/>
</dbReference>
<dbReference type="InterPro" id="IPR043426">
    <property type="entry name" value="MltB-like"/>
</dbReference>
<evidence type="ECO:0000256" key="2">
    <source>
        <dbReference type="SAM" id="SignalP"/>
    </source>
</evidence>
<sequence>MFCKTGCKDMNSMIRKKILAGISILASFPLFAADYVPLVSNQQAEKEIKAFAQDMAKKHQFDQKQIFEKLSSMQPRQDIIERISKPAESMPWHRYRKIWMKDKRINDGVAFWQQHAETLAKAEAVYGVEQSIIVGIIGVETFYGRIQGTFPVIEALHTLGFYYPKRSKFFRSELEQYYLLANEQKWELDEINGSYAGAMGMGQFISSSYRHYGVDFNQDGKINLFSDPVDMIGSVANYFSRHKWRKGGFVVQPVVLQDNQKSLVQSQLALSHSLNKFESAGINLDQVKGKSDKVGIFPFELTDGSNEHWLAGDNFYVITRYNRSSMYALAVFQLSQAISEKKNALQKSEAQLLSE</sequence>
<accession>A0A545U7Q9</accession>
<dbReference type="Gene3D" id="1.10.8.350">
    <property type="entry name" value="Bacterial muramidase"/>
    <property type="match status" value="1"/>
</dbReference>
<dbReference type="InterPro" id="IPR023346">
    <property type="entry name" value="Lysozyme-like_dom_sf"/>
</dbReference>
<name>A0A545U7Q9_9GAMM</name>
<dbReference type="AlphaFoldDB" id="A0A545U7Q9"/>
<dbReference type="Proteomes" id="UP000315439">
    <property type="component" value="Unassembled WGS sequence"/>
</dbReference>
<dbReference type="SUPFAM" id="SSF53955">
    <property type="entry name" value="Lysozyme-like"/>
    <property type="match status" value="1"/>
</dbReference>
<dbReference type="FunFam" id="1.10.8.350:FF:000001">
    <property type="entry name" value="Lytic murein transglycosylase B"/>
    <property type="match status" value="1"/>
</dbReference>